<dbReference type="Proteomes" id="UP001217089">
    <property type="component" value="Unassembled WGS sequence"/>
</dbReference>
<accession>A0ABQ9ERJ9</accession>
<comment type="caution">
    <text evidence="3">The sequence shown here is derived from an EMBL/GenBank/DDBJ whole genome shotgun (WGS) entry which is preliminary data.</text>
</comment>
<gene>
    <name evidence="3" type="ORF">KUTeg_014634</name>
</gene>
<reference evidence="3 4" key="1">
    <citation type="submission" date="2022-12" db="EMBL/GenBank/DDBJ databases">
        <title>Chromosome-level genome of Tegillarca granosa.</title>
        <authorList>
            <person name="Kim J."/>
        </authorList>
    </citation>
    <scope>NUCLEOTIDE SEQUENCE [LARGE SCALE GENOMIC DNA]</scope>
    <source>
        <strain evidence="3">Teg-2019</strain>
        <tissue evidence="3">Adductor muscle</tissue>
    </source>
</reference>
<organism evidence="3 4">
    <name type="scientific">Tegillarca granosa</name>
    <name type="common">Malaysian cockle</name>
    <name type="synonym">Anadara granosa</name>
    <dbReference type="NCBI Taxonomy" id="220873"/>
    <lineage>
        <taxon>Eukaryota</taxon>
        <taxon>Metazoa</taxon>
        <taxon>Spiralia</taxon>
        <taxon>Lophotrochozoa</taxon>
        <taxon>Mollusca</taxon>
        <taxon>Bivalvia</taxon>
        <taxon>Autobranchia</taxon>
        <taxon>Pteriomorphia</taxon>
        <taxon>Arcoida</taxon>
        <taxon>Arcoidea</taxon>
        <taxon>Arcidae</taxon>
        <taxon>Tegillarca</taxon>
    </lineage>
</organism>
<sequence length="235" mass="26647">MLLIFVLCFAAQVLSFEINERTCESVTNSRFEVVRLRCIYRPEPFYSFDGTKSRLALVEKISFDRFSTSSILFIQSGQILSTVEIERDLTLCAQTQTTSTPSEILSGAAEPTTNILVSTEKIPTSTQMKTITLTFNFTTETTSQKVQVIIDGHKLDGLHILNISKYATLLIVYALIRLFAPALQPVEEPIQDVAHPVRQARPRHEPAQNDPIARPRPRPARPQRNRRQPQRFGFD</sequence>
<feature type="region of interest" description="Disordered" evidence="1">
    <location>
        <begin position="194"/>
        <end position="235"/>
    </location>
</feature>
<evidence type="ECO:0000256" key="1">
    <source>
        <dbReference type="SAM" id="MobiDB-lite"/>
    </source>
</evidence>
<evidence type="ECO:0000313" key="4">
    <source>
        <dbReference type="Proteomes" id="UP001217089"/>
    </source>
</evidence>
<keyword evidence="4" id="KW-1185">Reference proteome</keyword>
<feature type="compositionally biased region" description="Basic residues" evidence="1">
    <location>
        <begin position="215"/>
        <end position="229"/>
    </location>
</feature>
<evidence type="ECO:0000313" key="3">
    <source>
        <dbReference type="EMBL" id="KAJ8307851.1"/>
    </source>
</evidence>
<protein>
    <submittedName>
        <fullName evidence="3">Uncharacterized protein</fullName>
    </submittedName>
</protein>
<name>A0ABQ9ERJ9_TEGGR</name>
<keyword evidence="2" id="KW-0732">Signal</keyword>
<proteinExistence type="predicted"/>
<feature type="chain" id="PRO_5047012247" evidence="2">
    <location>
        <begin position="16"/>
        <end position="235"/>
    </location>
</feature>
<feature type="signal peptide" evidence="2">
    <location>
        <begin position="1"/>
        <end position="15"/>
    </location>
</feature>
<dbReference type="EMBL" id="JARBDR010000708">
    <property type="protein sequence ID" value="KAJ8307851.1"/>
    <property type="molecule type" value="Genomic_DNA"/>
</dbReference>
<evidence type="ECO:0000256" key="2">
    <source>
        <dbReference type="SAM" id="SignalP"/>
    </source>
</evidence>